<sequence>MRPATISTTTPPETSTATSSSSAAAQARLSTQRTSGEEWMVACRTEMILHGHTSCGSSRRVTERNGSEHASNHEPFRQQLDASFEKTTTSSTNATFHTWPRDGSRDWQVHTHTNDNGWLTKDQKTNGVFSCKRTSWSPFTTHGSPRAFSRLIATSTFRTSSPCLPYSTPTAVTEAPNTTAAPHKHATCACTHNVWPRFVTSSTQWSRPWVATASASFATATGPAARFCSRARSSSLASESWYRSSGFPMVRLPEWKKISTEDYGTQDGSRLGVKFNHGCQSVASVLL</sequence>
<gene>
    <name evidence="2" type="ORF">JOL62DRAFT_329049</name>
</gene>
<feature type="region of interest" description="Disordered" evidence="1">
    <location>
        <begin position="54"/>
        <end position="78"/>
    </location>
</feature>
<accession>A0ABR1MXX5</accession>
<protein>
    <submittedName>
        <fullName evidence="2">Uncharacterized protein</fullName>
    </submittedName>
</protein>
<keyword evidence="3" id="KW-1185">Reference proteome</keyword>
<dbReference type="Proteomes" id="UP001367316">
    <property type="component" value="Unassembled WGS sequence"/>
</dbReference>
<name>A0ABR1MXX5_9PEZI</name>
<feature type="compositionally biased region" description="Basic and acidic residues" evidence="1">
    <location>
        <begin position="60"/>
        <end position="76"/>
    </location>
</feature>
<evidence type="ECO:0000313" key="2">
    <source>
        <dbReference type="EMBL" id="KAK7606654.1"/>
    </source>
</evidence>
<feature type="region of interest" description="Disordered" evidence="1">
    <location>
        <begin position="1"/>
        <end position="35"/>
    </location>
</feature>
<evidence type="ECO:0000256" key="1">
    <source>
        <dbReference type="SAM" id="MobiDB-lite"/>
    </source>
</evidence>
<evidence type="ECO:0000313" key="3">
    <source>
        <dbReference type="Proteomes" id="UP001367316"/>
    </source>
</evidence>
<organism evidence="2 3">
    <name type="scientific">Phyllosticta paracitricarpa</name>
    <dbReference type="NCBI Taxonomy" id="2016321"/>
    <lineage>
        <taxon>Eukaryota</taxon>
        <taxon>Fungi</taxon>
        <taxon>Dikarya</taxon>
        <taxon>Ascomycota</taxon>
        <taxon>Pezizomycotina</taxon>
        <taxon>Dothideomycetes</taxon>
        <taxon>Dothideomycetes incertae sedis</taxon>
        <taxon>Botryosphaeriales</taxon>
        <taxon>Phyllostictaceae</taxon>
        <taxon>Phyllosticta</taxon>
    </lineage>
</organism>
<comment type="caution">
    <text evidence="2">The sequence shown here is derived from an EMBL/GenBank/DDBJ whole genome shotgun (WGS) entry which is preliminary data.</text>
</comment>
<feature type="compositionally biased region" description="Low complexity" evidence="1">
    <location>
        <begin position="1"/>
        <end position="34"/>
    </location>
</feature>
<proteinExistence type="predicted"/>
<dbReference type="EMBL" id="JBBPBF010000044">
    <property type="protein sequence ID" value="KAK7606654.1"/>
    <property type="molecule type" value="Genomic_DNA"/>
</dbReference>
<reference evidence="2 3" key="1">
    <citation type="submission" date="2024-04" db="EMBL/GenBank/DDBJ databases">
        <title>Phyllosticta paracitricarpa is synonymous to the EU quarantine fungus P. citricarpa based on phylogenomic analyses.</title>
        <authorList>
            <consortium name="Lawrence Berkeley National Laboratory"/>
            <person name="Van ingen-buijs V.A."/>
            <person name="Van westerhoven A.C."/>
            <person name="Haridas S."/>
            <person name="Skiadas P."/>
            <person name="Martin F."/>
            <person name="Groenewald J.Z."/>
            <person name="Crous P.W."/>
            <person name="Seidl M.F."/>
        </authorList>
    </citation>
    <scope>NUCLEOTIDE SEQUENCE [LARGE SCALE GENOMIC DNA]</scope>
    <source>
        <strain evidence="2 3">CBS 141358</strain>
    </source>
</reference>